<dbReference type="AlphaFoldDB" id="A0A4Y6PQL0"/>
<proteinExistence type="predicted"/>
<dbReference type="EMBL" id="CP041186">
    <property type="protein sequence ID" value="QDG50065.1"/>
    <property type="molecule type" value="Genomic_DNA"/>
</dbReference>
<evidence type="ECO:0008006" key="3">
    <source>
        <dbReference type="Google" id="ProtNLM"/>
    </source>
</evidence>
<dbReference type="RefSeq" id="WP_141196561.1">
    <property type="nucleotide sequence ID" value="NZ_CP041186.1"/>
</dbReference>
<protein>
    <recommendedName>
        <fullName evidence="3">Rubredoxin-like domain-containing protein</fullName>
    </recommendedName>
</protein>
<evidence type="ECO:0000313" key="1">
    <source>
        <dbReference type="EMBL" id="QDG50065.1"/>
    </source>
</evidence>
<accession>A0A5B8Y5I1</accession>
<dbReference type="SUPFAM" id="SSF57802">
    <property type="entry name" value="Rubredoxin-like"/>
    <property type="match status" value="1"/>
</dbReference>
<name>A0A4Y6PQL0_PERCE</name>
<organism evidence="1 2">
    <name type="scientific">Persicimonas caeni</name>
    <dbReference type="NCBI Taxonomy" id="2292766"/>
    <lineage>
        <taxon>Bacteria</taxon>
        <taxon>Deltaproteobacteria</taxon>
        <taxon>Bradymonadales</taxon>
        <taxon>Bradymonadaceae</taxon>
        <taxon>Persicimonas</taxon>
    </lineage>
</organism>
<gene>
    <name evidence="1" type="ORF">FIV42_04730</name>
</gene>
<dbReference type="OrthoDB" id="9799749at2"/>
<reference evidence="1 2" key="1">
    <citation type="submission" date="2019-06" db="EMBL/GenBank/DDBJ databases">
        <title>Persicimonas caeni gen. nov., sp. nov., a predatory bacterium isolated from solar saltern.</title>
        <authorList>
            <person name="Wang S."/>
        </authorList>
    </citation>
    <scope>NUCLEOTIDE SEQUENCE [LARGE SCALE GENOMIC DNA]</scope>
    <source>
        <strain evidence="1 2">YN101</strain>
    </source>
</reference>
<sequence length="108" mass="12456">MADDSKFTGYFQALLWTCTSCGYVREGGQPKMECQFCEAYKTSFIDIPQHLEAKVREEFPELPPNHIDCRNRRLELMKDDNAFRKFRVAGRVLPSQSGTNIDPSEFEA</sequence>
<dbReference type="Gene3D" id="2.20.28.10">
    <property type="match status" value="1"/>
</dbReference>
<evidence type="ECO:0000313" key="2">
    <source>
        <dbReference type="Proteomes" id="UP000315995"/>
    </source>
</evidence>
<dbReference type="Proteomes" id="UP000315995">
    <property type="component" value="Chromosome"/>
</dbReference>
<keyword evidence="2" id="KW-1185">Reference proteome</keyword>
<accession>A0A4Y6PQL0</accession>